<organism evidence="10 11">
    <name type="scientific">Natronorubrum daqingense</name>
    <dbReference type="NCBI Taxonomy" id="588898"/>
    <lineage>
        <taxon>Archaea</taxon>
        <taxon>Methanobacteriati</taxon>
        <taxon>Methanobacteriota</taxon>
        <taxon>Stenosarchaea group</taxon>
        <taxon>Halobacteria</taxon>
        <taxon>Halobacteriales</taxon>
        <taxon>Natrialbaceae</taxon>
        <taxon>Natronorubrum</taxon>
    </lineage>
</organism>
<feature type="transmembrane region" description="Helical" evidence="8">
    <location>
        <begin position="155"/>
        <end position="174"/>
    </location>
</feature>
<dbReference type="Pfam" id="PF02652">
    <property type="entry name" value="Lactate_perm"/>
    <property type="match status" value="2"/>
</dbReference>
<feature type="transmembrane region" description="Helical" evidence="8">
    <location>
        <begin position="318"/>
        <end position="336"/>
    </location>
</feature>
<evidence type="ECO:0000256" key="1">
    <source>
        <dbReference type="ARBA" id="ARBA00004651"/>
    </source>
</evidence>
<sequence>MPPVDLVYWSVAAIPLALLMVTLVVLRWKAHEAASVGMFAAILIAFSVYEMDLSGLAVASAAGVWEAVPILYIIIPALIFYHVIDRARGFDALREQVKSFTENELFLVLVAGWVFVSFMQSITGFGTPIVVAAPILLALGVKPVYAVAIPLIGHAWANTFGTLGVAWVTLEGVVEMQDVLLTAVSAGVLLWVVNIIAGVTIAYIYGRGEAVRYALPMVVVISLVHGGGQLLGIYFWEPAFANFFAATLALLALAPLSRFSRYATPVDGIETRPAMIEDFSNLRSETPTPAVTDGGEQLATSAPETGSHSDDGLMSLKFAAIPFAVLAALAFITGAVEPLGEALGAVELVAPLPGVETGFGVEVAALSAADDGLAVLNYPGAFLLVSSLVAYIAYRYTGHYAEASRRSDHSVEGFTTVVLRTAIPASVAVVGFLVMALVMDYSGQVTVLAQGLALVATSDTYGFLSPLIGALGSFMTSSNTASNILFGGLQYETANSLGTNESWILAGQTAGGAIGNAISPANVILGTTAVGIVGREGDVLRKVIPWVGAVCAFIGILIVLATAIGLMGAI</sequence>
<dbReference type="STRING" id="588898.BB347_16335"/>
<dbReference type="KEGG" id="hda:BB347_16335"/>
<evidence type="ECO:0000313" key="11">
    <source>
        <dbReference type="Proteomes" id="UP000185687"/>
    </source>
</evidence>
<dbReference type="GO" id="GO:0015295">
    <property type="term" value="F:solute:proton symporter activity"/>
    <property type="evidence" value="ECO:0007669"/>
    <property type="project" value="TreeGrafter"/>
</dbReference>
<evidence type="ECO:0000313" key="9">
    <source>
        <dbReference type="EMBL" id="APX98055.1"/>
    </source>
</evidence>
<keyword evidence="6 8" id="KW-0472">Membrane</keyword>
<reference evidence="9 12" key="1">
    <citation type="submission" date="2017-01" db="EMBL/GenBank/DDBJ databases">
        <title>Complete genome sequence of Haloterrigena daqingensis type strain (JX313T).</title>
        <authorList>
            <person name="Shuang W."/>
        </authorList>
    </citation>
    <scope>NUCLEOTIDE SEQUENCE [LARGE SCALE GENOMIC DNA]</scope>
    <source>
        <strain evidence="9 12">JX313</strain>
    </source>
</reference>
<evidence type="ECO:0000256" key="8">
    <source>
        <dbReference type="SAM" id="Phobius"/>
    </source>
</evidence>
<keyword evidence="11" id="KW-1185">Reference proteome</keyword>
<evidence type="ECO:0000256" key="3">
    <source>
        <dbReference type="ARBA" id="ARBA00022475"/>
    </source>
</evidence>
<feature type="transmembrane region" description="Helical" evidence="8">
    <location>
        <begin position="6"/>
        <end position="26"/>
    </location>
</feature>
<accession>A0A1N7AAL6</accession>
<dbReference type="PANTHER" id="PTHR30003">
    <property type="entry name" value="L-LACTATE PERMEASE"/>
    <property type="match status" value="1"/>
</dbReference>
<evidence type="ECO:0000256" key="4">
    <source>
        <dbReference type="ARBA" id="ARBA00022692"/>
    </source>
</evidence>
<comment type="subcellular location">
    <subcellularLocation>
        <location evidence="1">Cell membrane</location>
        <topology evidence="1">Multi-pass membrane protein</topology>
    </subcellularLocation>
</comment>
<dbReference type="Proteomes" id="UP000185687">
    <property type="component" value="Unassembled WGS sequence"/>
</dbReference>
<dbReference type="OrthoDB" id="213326at2157"/>
<feature type="transmembrane region" description="Helical" evidence="8">
    <location>
        <begin position="105"/>
        <end position="123"/>
    </location>
</feature>
<feature type="region of interest" description="Disordered" evidence="7">
    <location>
        <begin position="284"/>
        <end position="306"/>
    </location>
</feature>
<dbReference type="PANTHER" id="PTHR30003:SF0">
    <property type="entry name" value="GLYCOLATE PERMEASE GLCA-RELATED"/>
    <property type="match status" value="1"/>
</dbReference>
<keyword evidence="4 8" id="KW-0812">Transmembrane</keyword>
<keyword evidence="5 8" id="KW-1133">Transmembrane helix</keyword>
<feature type="transmembrane region" description="Helical" evidence="8">
    <location>
        <begin position="213"/>
        <end position="233"/>
    </location>
</feature>
<name>A0A1N7AAL6_9EURY</name>
<proteinExistence type="predicted"/>
<feature type="transmembrane region" description="Helical" evidence="8">
    <location>
        <begin position="543"/>
        <end position="567"/>
    </location>
</feature>
<evidence type="ECO:0000256" key="2">
    <source>
        <dbReference type="ARBA" id="ARBA00022448"/>
    </source>
</evidence>
<gene>
    <name evidence="9" type="ORF">BB347_16335</name>
    <name evidence="10" type="ORF">SAMN05421809_1093</name>
</gene>
<evidence type="ECO:0000313" key="10">
    <source>
        <dbReference type="EMBL" id="SIR36069.1"/>
    </source>
</evidence>
<evidence type="ECO:0000256" key="7">
    <source>
        <dbReference type="SAM" id="MobiDB-lite"/>
    </source>
</evidence>
<feature type="transmembrane region" description="Helical" evidence="8">
    <location>
        <begin position="376"/>
        <end position="396"/>
    </location>
</feature>
<evidence type="ECO:0000256" key="6">
    <source>
        <dbReference type="ARBA" id="ARBA00023136"/>
    </source>
</evidence>
<dbReference type="GO" id="GO:0005886">
    <property type="term" value="C:plasma membrane"/>
    <property type="evidence" value="ECO:0007669"/>
    <property type="project" value="UniProtKB-SubCell"/>
</dbReference>
<dbReference type="AlphaFoldDB" id="A0A1N7AAL6"/>
<protein>
    <submittedName>
        <fullName evidence="10">Lactate permease</fullName>
    </submittedName>
</protein>
<dbReference type="Proteomes" id="UP000187321">
    <property type="component" value="Chromosome"/>
</dbReference>
<feature type="transmembrane region" description="Helical" evidence="8">
    <location>
        <begin position="180"/>
        <end position="206"/>
    </location>
</feature>
<feature type="transmembrane region" description="Helical" evidence="8">
    <location>
        <begin position="239"/>
        <end position="256"/>
    </location>
</feature>
<evidence type="ECO:0000313" key="12">
    <source>
        <dbReference type="Proteomes" id="UP000187321"/>
    </source>
</evidence>
<reference evidence="10 11" key="2">
    <citation type="submission" date="2017-01" db="EMBL/GenBank/DDBJ databases">
        <authorList>
            <person name="Mah S.A."/>
            <person name="Swanson W.J."/>
            <person name="Moy G.W."/>
            <person name="Vacquier V.D."/>
        </authorList>
    </citation>
    <scope>NUCLEOTIDE SEQUENCE [LARGE SCALE GENOMIC DNA]</scope>
    <source>
        <strain evidence="10 11">CGMCC 1.8909</strain>
    </source>
</reference>
<dbReference type="GO" id="GO:0015129">
    <property type="term" value="F:lactate transmembrane transporter activity"/>
    <property type="evidence" value="ECO:0007669"/>
    <property type="project" value="InterPro"/>
</dbReference>
<feature type="transmembrane region" description="Helical" evidence="8">
    <location>
        <begin position="63"/>
        <end position="84"/>
    </location>
</feature>
<dbReference type="EMBL" id="CP019327">
    <property type="protein sequence ID" value="APX98055.1"/>
    <property type="molecule type" value="Genomic_DNA"/>
</dbReference>
<keyword evidence="2" id="KW-0813">Transport</keyword>
<keyword evidence="3" id="KW-1003">Cell membrane</keyword>
<feature type="transmembrane region" description="Helical" evidence="8">
    <location>
        <begin position="33"/>
        <end position="51"/>
    </location>
</feature>
<feature type="transmembrane region" description="Helical" evidence="8">
    <location>
        <begin position="129"/>
        <end position="148"/>
    </location>
</feature>
<dbReference type="RefSeq" id="WP_076579776.1">
    <property type="nucleotide sequence ID" value="NZ_CP019327.1"/>
</dbReference>
<dbReference type="InterPro" id="IPR003804">
    <property type="entry name" value="Lactate_perm"/>
</dbReference>
<evidence type="ECO:0000256" key="5">
    <source>
        <dbReference type="ARBA" id="ARBA00022989"/>
    </source>
</evidence>
<dbReference type="GeneID" id="30957544"/>
<feature type="transmembrane region" description="Helical" evidence="8">
    <location>
        <begin position="417"/>
        <end position="439"/>
    </location>
</feature>
<dbReference type="EMBL" id="FTNP01000001">
    <property type="protein sequence ID" value="SIR36069.1"/>
    <property type="molecule type" value="Genomic_DNA"/>
</dbReference>